<keyword evidence="3" id="KW-1185">Reference proteome</keyword>
<dbReference type="InterPro" id="IPR012349">
    <property type="entry name" value="Split_barrel_FMN-bd"/>
</dbReference>
<protein>
    <submittedName>
        <fullName evidence="2">Pyridoxamine 5'-phosphate oxidase</fullName>
    </submittedName>
</protein>
<dbReference type="Gene3D" id="2.30.110.10">
    <property type="entry name" value="Electron Transport, Fmn-binding Protein, Chain A"/>
    <property type="match status" value="1"/>
</dbReference>
<dbReference type="PANTHER" id="PTHR34818">
    <property type="entry name" value="PROTEIN BLI-3"/>
    <property type="match status" value="1"/>
</dbReference>
<sequence>MSKKDLYNAEAKEKIKKLAEGIDFAMLATKLGSTPIHMVPMSTKKVDDEGNIWFLSGKDSQHNQNIIADKHVHLIYSNTGAMQFMNVFGQTTISTDKVILRELYSSTDDAWFEGVDDPNLTALKVEPSDVFYWDPKNNKLVTLLKIGVAAFTGDEPDVLDQGEIKISQKDERR</sequence>
<dbReference type="InterPro" id="IPR038725">
    <property type="entry name" value="YdaG_split_barrel_FMN-bd"/>
</dbReference>
<name>A0A5C6CTE0_9BACT</name>
<evidence type="ECO:0000313" key="3">
    <source>
        <dbReference type="Proteomes" id="UP000318437"/>
    </source>
</evidence>
<gene>
    <name evidence="2" type="ORF">Pla144_24350</name>
</gene>
<reference evidence="2 3" key="1">
    <citation type="submission" date="2019-02" db="EMBL/GenBank/DDBJ databases">
        <title>Deep-cultivation of Planctomycetes and their phenomic and genomic characterization uncovers novel biology.</title>
        <authorList>
            <person name="Wiegand S."/>
            <person name="Jogler M."/>
            <person name="Boedeker C."/>
            <person name="Pinto D."/>
            <person name="Vollmers J."/>
            <person name="Rivas-Marin E."/>
            <person name="Kohn T."/>
            <person name="Peeters S.H."/>
            <person name="Heuer A."/>
            <person name="Rast P."/>
            <person name="Oberbeckmann S."/>
            <person name="Bunk B."/>
            <person name="Jeske O."/>
            <person name="Meyerdierks A."/>
            <person name="Storesund J.E."/>
            <person name="Kallscheuer N."/>
            <person name="Luecker S."/>
            <person name="Lage O.M."/>
            <person name="Pohl T."/>
            <person name="Merkel B.J."/>
            <person name="Hornburger P."/>
            <person name="Mueller R.-W."/>
            <person name="Bruemmer F."/>
            <person name="Labrenz M."/>
            <person name="Spormann A.M."/>
            <person name="Op Den Camp H."/>
            <person name="Overmann J."/>
            <person name="Amann R."/>
            <person name="Jetten M.S.M."/>
            <person name="Mascher T."/>
            <person name="Medema M.H."/>
            <person name="Devos D.P."/>
            <person name="Kaster A.-K."/>
            <person name="Ovreas L."/>
            <person name="Rohde M."/>
            <person name="Galperin M.Y."/>
            <person name="Jogler C."/>
        </authorList>
    </citation>
    <scope>NUCLEOTIDE SEQUENCE [LARGE SCALE GENOMIC DNA]</scope>
    <source>
        <strain evidence="2 3">Pla144</strain>
    </source>
</reference>
<dbReference type="OrthoDB" id="9795235at2"/>
<evidence type="ECO:0000313" key="2">
    <source>
        <dbReference type="EMBL" id="TWU27658.1"/>
    </source>
</evidence>
<organism evidence="2 3">
    <name type="scientific">Bythopirellula polymerisocia</name>
    <dbReference type="NCBI Taxonomy" id="2528003"/>
    <lineage>
        <taxon>Bacteria</taxon>
        <taxon>Pseudomonadati</taxon>
        <taxon>Planctomycetota</taxon>
        <taxon>Planctomycetia</taxon>
        <taxon>Pirellulales</taxon>
        <taxon>Lacipirellulaceae</taxon>
        <taxon>Bythopirellula</taxon>
    </lineage>
</organism>
<feature type="domain" description="General stress protein FMN-binding split barrel" evidence="1">
    <location>
        <begin position="10"/>
        <end position="157"/>
    </location>
</feature>
<dbReference type="Pfam" id="PF16242">
    <property type="entry name" value="Pyrid_ox_like"/>
    <property type="match status" value="1"/>
</dbReference>
<comment type="caution">
    <text evidence="2">The sequence shown here is derived from an EMBL/GenBank/DDBJ whole genome shotgun (WGS) entry which is preliminary data.</text>
</comment>
<dbReference type="InterPro" id="IPR052917">
    <property type="entry name" value="Stress-Dev_Protein"/>
</dbReference>
<evidence type="ECO:0000259" key="1">
    <source>
        <dbReference type="Pfam" id="PF16242"/>
    </source>
</evidence>
<proteinExistence type="predicted"/>
<dbReference type="Proteomes" id="UP000318437">
    <property type="component" value="Unassembled WGS sequence"/>
</dbReference>
<dbReference type="AlphaFoldDB" id="A0A5C6CTE0"/>
<dbReference type="SUPFAM" id="SSF50475">
    <property type="entry name" value="FMN-binding split barrel"/>
    <property type="match status" value="1"/>
</dbReference>
<dbReference type="RefSeq" id="WP_146450839.1">
    <property type="nucleotide sequence ID" value="NZ_SJPS01000003.1"/>
</dbReference>
<dbReference type="PANTHER" id="PTHR34818:SF1">
    <property type="entry name" value="PROTEIN BLI-3"/>
    <property type="match status" value="1"/>
</dbReference>
<dbReference type="EMBL" id="SJPS01000003">
    <property type="protein sequence ID" value="TWU27658.1"/>
    <property type="molecule type" value="Genomic_DNA"/>
</dbReference>
<accession>A0A5C6CTE0</accession>